<dbReference type="Pfam" id="PF00196">
    <property type="entry name" value="GerE"/>
    <property type="match status" value="1"/>
</dbReference>
<dbReference type="InterPro" id="IPR036388">
    <property type="entry name" value="WH-like_DNA-bd_sf"/>
</dbReference>
<keyword evidence="1" id="KW-0805">Transcription regulation</keyword>
<dbReference type="GO" id="GO:0006355">
    <property type="term" value="P:regulation of DNA-templated transcription"/>
    <property type="evidence" value="ECO:0007669"/>
    <property type="project" value="InterPro"/>
</dbReference>
<organism evidence="5 6">
    <name type="scientific">Capillibacterium thermochitinicola</name>
    <dbReference type="NCBI Taxonomy" id="2699427"/>
    <lineage>
        <taxon>Bacteria</taxon>
        <taxon>Bacillati</taxon>
        <taxon>Bacillota</taxon>
        <taxon>Capillibacterium</taxon>
    </lineage>
</organism>
<dbReference type="PANTHER" id="PTHR44688:SF16">
    <property type="entry name" value="DNA-BINDING TRANSCRIPTIONAL ACTIVATOR DEVR_DOSR"/>
    <property type="match status" value="1"/>
</dbReference>
<keyword evidence="6" id="KW-1185">Reference proteome</keyword>
<accession>A0A8J6I295</accession>
<evidence type="ECO:0000256" key="1">
    <source>
        <dbReference type="ARBA" id="ARBA00023015"/>
    </source>
</evidence>
<evidence type="ECO:0000313" key="6">
    <source>
        <dbReference type="Proteomes" id="UP000657177"/>
    </source>
</evidence>
<dbReference type="GO" id="GO:0003677">
    <property type="term" value="F:DNA binding"/>
    <property type="evidence" value="ECO:0007669"/>
    <property type="project" value="UniProtKB-KW"/>
</dbReference>
<dbReference type="AlphaFoldDB" id="A0A8J6I295"/>
<comment type="caution">
    <text evidence="5">The sequence shown here is derived from an EMBL/GenBank/DDBJ whole genome shotgun (WGS) entry which is preliminary data.</text>
</comment>
<dbReference type="EMBL" id="JAAKDE010000016">
    <property type="protein sequence ID" value="MBA2133643.1"/>
    <property type="molecule type" value="Genomic_DNA"/>
</dbReference>
<dbReference type="Proteomes" id="UP000657177">
    <property type="component" value="Unassembled WGS sequence"/>
</dbReference>
<dbReference type="InterPro" id="IPR016032">
    <property type="entry name" value="Sig_transdc_resp-reg_C-effctor"/>
</dbReference>
<evidence type="ECO:0000259" key="4">
    <source>
        <dbReference type="PROSITE" id="PS50043"/>
    </source>
</evidence>
<keyword evidence="2" id="KW-0238">DNA-binding</keyword>
<sequence>MYQKKIVLSKHFLWWNGEEEGQMAQLPSTHRPNLLEQLSPREQEILPLVAQGMDNREIGKILFISEKTAKNYVTSIRKKLGLKNRTQIALFALKEGIISLDDTVLDK</sequence>
<dbReference type="InterPro" id="IPR000792">
    <property type="entry name" value="Tscrpt_reg_LuxR_C"/>
</dbReference>
<name>A0A8J6I295_9FIRM</name>
<dbReference type="Gene3D" id="1.10.10.10">
    <property type="entry name" value="Winged helix-like DNA-binding domain superfamily/Winged helix DNA-binding domain"/>
    <property type="match status" value="1"/>
</dbReference>
<proteinExistence type="predicted"/>
<dbReference type="PROSITE" id="PS50043">
    <property type="entry name" value="HTH_LUXR_2"/>
    <property type="match status" value="1"/>
</dbReference>
<evidence type="ECO:0000313" key="5">
    <source>
        <dbReference type="EMBL" id="MBA2133643.1"/>
    </source>
</evidence>
<gene>
    <name evidence="5" type="ORF">G5B42_08850</name>
</gene>
<dbReference type="SMART" id="SM00421">
    <property type="entry name" value="HTH_LUXR"/>
    <property type="match status" value="1"/>
</dbReference>
<protein>
    <submittedName>
        <fullName evidence="5">Helix-turn-helix transcriptional regulator</fullName>
    </submittedName>
</protein>
<keyword evidence="3" id="KW-0804">Transcription</keyword>
<dbReference type="SUPFAM" id="SSF46894">
    <property type="entry name" value="C-terminal effector domain of the bipartite response regulators"/>
    <property type="match status" value="1"/>
</dbReference>
<evidence type="ECO:0000256" key="2">
    <source>
        <dbReference type="ARBA" id="ARBA00023125"/>
    </source>
</evidence>
<evidence type="ECO:0000256" key="3">
    <source>
        <dbReference type="ARBA" id="ARBA00023163"/>
    </source>
</evidence>
<dbReference type="CDD" id="cd06170">
    <property type="entry name" value="LuxR_C_like"/>
    <property type="match status" value="1"/>
</dbReference>
<reference evidence="5" key="1">
    <citation type="submission" date="2020-06" db="EMBL/GenBank/DDBJ databases">
        <title>Novel chitinolytic bacterium.</title>
        <authorList>
            <person name="Ungkulpasvich U."/>
            <person name="Kosugi A."/>
            <person name="Uke A."/>
        </authorList>
    </citation>
    <scope>NUCLEOTIDE SEQUENCE</scope>
    <source>
        <strain evidence="5">UUS1-1</strain>
    </source>
</reference>
<feature type="domain" description="HTH luxR-type" evidence="4">
    <location>
        <begin position="31"/>
        <end position="96"/>
    </location>
</feature>
<dbReference type="PRINTS" id="PR00038">
    <property type="entry name" value="HTHLUXR"/>
</dbReference>
<dbReference type="PANTHER" id="PTHR44688">
    <property type="entry name" value="DNA-BINDING TRANSCRIPTIONAL ACTIVATOR DEVR_DOSR"/>
    <property type="match status" value="1"/>
</dbReference>